<name>A0A2S6N2W5_9HYPH</name>
<sequence length="188" mass="20675">MAEGRGRLSSLDLLPDEAQDDLVWAMSELNARKRSQADILFELNDRLAVKGVDPVSKSAFNRRSIRIAKASKKIAERRALFEGIAPQFTPEKIAEADIVIGELIKTLITELLDREADEFDPKGAMELSRAYKHTIEGQRLSGDAKRRALAEFEGKVAGAVETVSRAKGLTAATRNKIMEQLGVIQKGA</sequence>
<evidence type="ECO:0000313" key="1">
    <source>
        <dbReference type="EMBL" id="PPQ28963.1"/>
    </source>
</evidence>
<accession>A0A2S6N2W5</accession>
<gene>
    <name evidence="1" type="ORF">CCR94_16360</name>
</gene>
<evidence type="ECO:0000313" key="2">
    <source>
        <dbReference type="Proteomes" id="UP000239089"/>
    </source>
</evidence>
<evidence type="ECO:0008006" key="3">
    <source>
        <dbReference type="Google" id="ProtNLM"/>
    </source>
</evidence>
<dbReference type="OrthoDB" id="7594814at2"/>
<reference evidence="1 2" key="1">
    <citation type="journal article" date="2018" name="Arch. Microbiol.">
        <title>New insights into the metabolic potential of the phototrophic purple bacterium Rhodopila globiformis DSM 161(T) from its draft genome sequence and evidence for a vanadium-dependent nitrogenase.</title>
        <authorList>
            <person name="Imhoff J.F."/>
            <person name="Rahn T."/>
            <person name="Kunzel S."/>
            <person name="Neulinger S.C."/>
        </authorList>
    </citation>
    <scope>NUCLEOTIDE SEQUENCE [LARGE SCALE GENOMIC DNA]</scope>
    <source>
        <strain evidence="1 2">DSM 16996</strain>
    </source>
</reference>
<dbReference type="Pfam" id="PF11985">
    <property type="entry name" value="Phage_Mu_Gp27"/>
    <property type="match status" value="1"/>
</dbReference>
<dbReference type="AlphaFoldDB" id="A0A2S6N2W5"/>
<dbReference type="Proteomes" id="UP000239089">
    <property type="component" value="Unassembled WGS sequence"/>
</dbReference>
<proteinExistence type="predicted"/>
<protein>
    <recommendedName>
        <fullName evidence="3">DUF3486 family protein</fullName>
    </recommendedName>
</protein>
<dbReference type="InterPro" id="IPR021874">
    <property type="entry name" value="Phage_Mu_Gp27"/>
</dbReference>
<comment type="caution">
    <text evidence="1">The sequence shown here is derived from an EMBL/GenBank/DDBJ whole genome shotgun (WGS) entry which is preliminary data.</text>
</comment>
<dbReference type="RefSeq" id="WP_104508920.1">
    <property type="nucleotide sequence ID" value="NZ_JACIGC010000011.1"/>
</dbReference>
<organism evidence="1 2">
    <name type="scientific">Rhodoblastus sphagnicola</name>
    <dbReference type="NCBI Taxonomy" id="333368"/>
    <lineage>
        <taxon>Bacteria</taxon>
        <taxon>Pseudomonadati</taxon>
        <taxon>Pseudomonadota</taxon>
        <taxon>Alphaproteobacteria</taxon>
        <taxon>Hyphomicrobiales</taxon>
        <taxon>Rhodoblastaceae</taxon>
        <taxon>Rhodoblastus</taxon>
    </lineage>
</organism>
<dbReference type="EMBL" id="NHSJ01000100">
    <property type="protein sequence ID" value="PPQ28963.1"/>
    <property type="molecule type" value="Genomic_DNA"/>
</dbReference>
<keyword evidence="2" id="KW-1185">Reference proteome</keyword>